<keyword evidence="6 8" id="KW-1133">Transmembrane helix</keyword>
<name>K2QC49_METFP</name>
<keyword evidence="7 8" id="KW-0472">Membrane</keyword>
<comment type="similarity">
    <text evidence="2">Belongs to the ABC-2 integral membrane protein family.</text>
</comment>
<dbReference type="PROSITE" id="PS51012">
    <property type="entry name" value="ABC_TM2"/>
    <property type="match status" value="1"/>
</dbReference>
<dbReference type="PANTHER" id="PTHR30294:SF29">
    <property type="entry name" value="MULTIDRUG ABC TRANSPORTER PERMEASE YBHS-RELATED"/>
    <property type="match status" value="1"/>
</dbReference>
<keyword evidence="11" id="KW-1185">Reference proteome</keyword>
<keyword evidence="3" id="KW-0813">Transport</keyword>
<feature type="transmembrane region" description="Helical" evidence="8">
    <location>
        <begin position="263"/>
        <end position="288"/>
    </location>
</feature>
<organism evidence="10 11">
    <name type="scientific">Methanobacterium formicicum (strain DSM 3637 / PP1)</name>
    <dbReference type="NCBI Taxonomy" id="1204725"/>
    <lineage>
        <taxon>Archaea</taxon>
        <taxon>Methanobacteriati</taxon>
        <taxon>Methanobacteriota</taxon>
        <taxon>Methanomada group</taxon>
        <taxon>Methanobacteria</taxon>
        <taxon>Methanobacteriales</taxon>
        <taxon>Methanobacteriaceae</taxon>
        <taxon>Methanobacterium</taxon>
    </lineage>
</organism>
<feature type="transmembrane region" description="Helical" evidence="8">
    <location>
        <begin position="220"/>
        <end position="242"/>
    </location>
</feature>
<evidence type="ECO:0000256" key="1">
    <source>
        <dbReference type="ARBA" id="ARBA00004651"/>
    </source>
</evidence>
<dbReference type="OrthoDB" id="70963at2157"/>
<comment type="subcellular location">
    <subcellularLocation>
        <location evidence="1">Cell membrane</location>
        <topology evidence="1">Multi-pass membrane protein</topology>
    </subcellularLocation>
</comment>
<evidence type="ECO:0000256" key="4">
    <source>
        <dbReference type="ARBA" id="ARBA00022475"/>
    </source>
</evidence>
<dbReference type="InterPro" id="IPR051449">
    <property type="entry name" value="ABC-2_transporter_component"/>
</dbReference>
<evidence type="ECO:0000313" key="10">
    <source>
        <dbReference type="EMBL" id="EKF85566.1"/>
    </source>
</evidence>
<dbReference type="Pfam" id="PF12698">
    <property type="entry name" value="ABC2_membrane_3"/>
    <property type="match status" value="1"/>
</dbReference>
<proteinExistence type="inferred from homology"/>
<keyword evidence="4" id="KW-1003">Cell membrane</keyword>
<dbReference type="InterPro" id="IPR013525">
    <property type="entry name" value="ABC2_TM"/>
</dbReference>
<evidence type="ECO:0000256" key="7">
    <source>
        <dbReference type="ARBA" id="ARBA00023136"/>
    </source>
</evidence>
<evidence type="ECO:0000256" key="6">
    <source>
        <dbReference type="ARBA" id="ARBA00022989"/>
    </source>
</evidence>
<feature type="transmembrane region" description="Helical" evidence="8">
    <location>
        <begin position="397"/>
        <end position="415"/>
    </location>
</feature>
<sequence>MKFISVAIKDFKELIRDRRGLFMILLFPMFFMIIFGIAFGGMGTSNETHNLAVVNLDEGATMPLTNEDVNFGNNLTEILRDSEYEDSDVKLFNVINTSESSANKLIQLKEADAMIIIPKNFSQTTVDKMEDSITAQTTGTTSSNNNSNNDTLKLIISGDSSSMGFAVSQVVLIKIIGEYQDNLVANIQSQTSGSSAKPLKLFEGDVESVSGTESFSQFDFLAPGMMLFAILLLATTVAASLTKEVEKGTLARLRISKMRSFDMLFGALIPWSIVAAIQVLILLTVALIMGFNWQGGLNSIVLAMFIGVIGGIGSIALGMIIASFAKNDTQAFNLGIMVVVPTSFVVGAFFQLPQVVVGEIMGRSFQIYDILPWTHILNALKSVLIYGNGLSAITYDLAWSAVLTAILFIIGMGLFSRFRLSVEN</sequence>
<dbReference type="RefSeq" id="WP_004030817.1">
    <property type="nucleotide sequence ID" value="NZ_AMPO01000006.1"/>
</dbReference>
<evidence type="ECO:0000313" key="11">
    <source>
        <dbReference type="Proteomes" id="UP000007360"/>
    </source>
</evidence>
<dbReference type="PANTHER" id="PTHR30294">
    <property type="entry name" value="MEMBRANE COMPONENT OF ABC TRANSPORTER YHHJ-RELATED"/>
    <property type="match status" value="1"/>
</dbReference>
<comment type="caution">
    <text evidence="10">The sequence shown here is derived from an EMBL/GenBank/DDBJ whole genome shotgun (WGS) entry which is preliminary data.</text>
</comment>
<feature type="domain" description="ABC transmembrane type-2" evidence="9">
    <location>
        <begin position="186"/>
        <end position="418"/>
    </location>
</feature>
<keyword evidence="5 8" id="KW-0812">Transmembrane</keyword>
<dbReference type="GO" id="GO:0005886">
    <property type="term" value="C:plasma membrane"/>
    <property type="evidence" value="ECO:0007669"/>
    <property type="project" value="UniProtKB-SubCell"/>
</dbReference>
<protein>
    <submittedName>
        <fullName evidence="10">ABC transporter</fullName>
    </submittedName>
</protein>
<dbReference type="InterPro" id="IPR047817">
    <property type="entry name" value="ABC2_TM_bact-type"/>
</dbReference>
<dbReference type="PATRIC" id="fig|1204725.3.peg.1511"/>
<evidence type="ECO:0000256" key="5">
    <source>
        <dbReference type="ARBA" id="ARBA00022692"/>
    </source>
</evidence>
<evidence type="ECO:0000259" key="9">
    <source>
        <dbReference type="PROSITE" id="PS51012"/>
    </source>
</evidence>
<feature type="transmembrane region" description="Helical" evidence="8">
    <location>
        <begin position="21"/>
        <end position="42"/>
    </location>
</feature>
<accession>K2QC49</accession>
<reference evidence="10 11" key="1">
    <citation type="journal article" date="2012" name="J. Bacteriol.">
        <title>Draft genome sequence of Methanobacterium formicicum DSM 3637, an archaebacterium isolated from the methane producer amoeba Pelomyxa palustris.</title>
        <authorList>
            <person name="Gutierrez G."/>
        </authorList>
    </citation>
    <scope>NUCLEOTIDE SEQUENCE [LARGE SCALE GENOMIC DNA]</scope>
    <source>
        <strain evidence="11">DSM 3637 / PP1</strain>
    </source>
</reference>
<evidence type="ECO:0000256" key="2">
    <source>
        <dbReference type="ARBA" id="ARBA00007783"/>
    </source>
</evidence>
<gene>
    <name evidence="10" type="ORF">A994_07536</name>
</gene>
<dbReference type="AlphaFoldDB" id="K2QC49"/>
<dbReference type="GO" id="GO:0140359">
    <property type="term" value="F:ABC-type transporter activity"/>
    <property type="evidence" value="ECO:0007669"/>
    <property type="project" value="InterPro"/>
</dbReference>
<dbReference type="Proteomes" id="UP000007360">
    <property type="component" value="Unassembled WGS sequence"/>
</dbReference>
<evidence type="ECO:0000256" key="8">
    <source>
        <dbReference type="SAM" id="Phobius"/>
    </source>
</evidence>
<feature type="transmembrane region" description="Helical" evidence="8">
    <location>
        <begin position="300"/>
        <end position="324"/>
    </location>
</feature>
<dbReference type="EMBL" id="AMPO01000006">
    <property type="protein sequence ID" value="EKF85566.1"/>
    <property type="molecule type" value="Genomic_DNA"/>
</dbReference>
<evidence type="ECO:0000256" key="3">
    <source>
        <dbReference type="ARBA" id="ARBA00022448"/>
    </source>
</evidence>
<feature type="transmembrane region" description="Helical" evidence="8">
    <location>
        <begin position="331"/>
        <end position="352"/>
    </location>
</feature>